<evidence type="ECO:0008006" key="4">
    <source>
        <dbReference type="Google" id="ProtNLM"/>
    </source>
</evidence>
<gene>
    <name evidence="2" type="ORF">J0J69_06155</name>
</gene>
<organism evidence="2 3">
    <name type="scientific">Turicibacter bilis</name>
    <dbReference type="NCBI Taxonomy" id="2735723"/>
    <lineage>
        <taxon>Bacteria</taxon>
        <taxon>Bacillati</taxon>
        <taxon>Bacillota</taxon>
        <taxon>Erysipelotrichia</taxon>
        <taxon>Erysipelotrichales</taxon>
        <taxon>Turicibacteraceae</taxon>
        <taxon>Turicibacter</taxon>
    </lineage>
</organism>
<dbReference type="RefSeq" id="WP_212725807.1">
    <property type="nucleotide sequence ID" value="NZ_CP071249.1"/>
</dbReference>
<feature type="transmembrane region" description="Helical" evidence="1">
    <location>
        <begin position="83"/>
        <end position="103"/>
    </location>
</feature>
<reference evidence="2 3" key="1">
    <citation type="submission" date="2021-03" db="EMBL/GenBank/DDBJ databases">
        <title>Comparative Genomics and Metabolomics in the genus Turicibacter.</title>
        <authorList>
            <person name="Maki J."/>
            <person name="Looft T."/>
        </authorList>
    </citation>
    <scope>NUCLEOTIDE SEQUENCE [LARGE SCALE GENOMIC DNA]</scope>
    <source>
        <strain evidence="2 3">MMM721</strain>
    </source>
</reference>
<keyword evidence="3" id="KW-1185">Reference proteome</keyword>
<accession>A0ABY5JNG5</accession>
<name>A0ABY5JNG5_9FIRM</name>
<protein>
    <recommendedName>
        <fullName evidence="4">Beta-carotene 15,15'-monooxygenase</fullName>
    </recommendedName>
</protein>
<feature type="transmembrane region" description="Helical" evidence="1">
    <location>
        <begin position="12"/>
        <end position="34"/>
    </location>
</feature>
<proteinExistence type="predicted"/>
<feature type="transmembrane region" description="Helical" evidence="1">
    <location>
        <begin position="423"/>
        <end position="442"/>
    </location>
</feature>
<evidence type="ECO:0000256" key="1">
    <source>
        <dbReference type="SAM" id="Phobius"/>
    </source>
</evidence>
<keyword evidence="1" id="KW-0812">Transmembrane</keyword>
<feature type="transmembrane region" description="Helical" evidence="1">
    <location>
        <begin position="367"/>
        <end position="386"/>
    </location>
</feature>
<feature type="transmembrane region" description="Helical" evidence="1">
    <location>
        <begin position="336"/>
        <end position="360"/>
    </location>
</feature>
<dbReference type="Proteomes" id="UP001058016">
    <property type="component" value="Chromosome"/>
</dbReference>
<feature type="transmembrane region" description="Helical" evidence="1">
    <location>
        <begin position="398"/>
        <end position="416"/>
    </location>
</feature>
<dbReference type="InterPro" id="IPR045691">
    <property type="entry name" value="DUF6056"/>
</dbReference>
<dbReference type="Pfam" id="PF19528">
    <property type="entry name" value="DUF6056"/>
    <property type="match status" value="1"/>
</dbReference>
<feature type="transmembrane region" description="Helical" evidence="1">
    <location>
        <begin position="296"/>
        <end position="316"/>
    </location>
</feature>
<dbReference type="EMBL" id="CP071249">
    <property type="protein sequence ID" value="UUF07072.1"/>
    <property type="molecule type" value="Genomic_DNA"/>
</dbReference>
<feature type="transmembrane region" description="Helical" evidence="1">
    <location>
        <begin position="110"/>
        <end position="125"/>
    </location>
</feature>
<evidence type="ECO:0000313" key="2">
    <source>
        <dbReference type="EMBL" id="UUF07072.1"/>
    </source>
</evidence>
<evidence type="ECO:0000313" key="3">
    <source>
        <dbReference type="Proteomes" id="UP001058016"/>
    </source>
</evidence>
<feature type="transmembrane region" description="Helical" evidence="1">
    <location>
        <begin position="131"/>
        <end position="150"/>
    </location>
</feature>
<feature type="transmembrane region" description="Helical" evidence="1">
    <location>
        <begin position="207"/>
        <end position="229"/>
    </location>
</feature>
<keyword evidence="1" id="KW-1133">Transmembrane helix</keyword>
<sequence length="449" mass="51658">MVKKISKNIIFFIKSEYLPFVILLGLMFLLHLYIGGNTGDDTFFSAILDNQGLFEFLNGRYHQWASRLIIEAALVSISPHENLWRVIDIFMIMLLVISISKIFIRTNKKYLNSILCALFLCYPFIHMYSAGWIATTLNYLWPLAFGMYSLIPLSKIIYGEKIRTYEYITSCLALLIAANVEQMAAILTGVYLLFVIYLLMNKKTSKFIIIQFVISVASLLFILTCPGNANRLTSEIKTWFPDFEMLSTTMKIQLGVLDTLSHFFLRSNILMSVFTGILLINVWNKCKVMYKRLISGVPFITCLIFGWGSMLLQQQFPWYSELLDSILVYKYDINILKIYLVILFLLIVVVCILFSIYIIFGFSWMTLLSYIILGAGFVARVIMGFSPTLYASSTRTYIFFYFSLIITSLLLIENLSLTNKKRYLCSIFLVVVGVGVYSYNVLMQMVMGM</sequence>
<keyword evidence="1" id="KW-0472">Membrane</keyword>